<feature type="domain" description="PRD" evidence="5">
    <location>
        <begin position="294"/>
        <end position="401"/>
    </location>
</feature>
<dbReference type="AlphaFoldDB" id="A0A0P6Y5B3"/>
<keyword evidence="4" id="KW-0804">Transcription</keyword>
<protein>
    <recommendedName>
        <fullName evidence="5">PRD domain-containing protein</fullName>
    </recommendedName>
</protein>
<evidence type="ECO:0000256" key="1">
    <source>
        <dbReference type="ARBA" id="ARBA00022737"/>
    </source>
</evidence>
<keyword evidence="2" id="KW-0805">Transcription regulation</keyword>
<comment type="caution">
    <text evidence="6">The sequence shown here is derived from an EMBL/GenBank/DDBJ whole genome shotgun (WGS) entry which is preliminary data.</text>
</comment>
<dbReference type="Proteomes" id="UP000050502">
    <property type="component" value="Unassembled WGS sequence"/>
</dbReference>
<dbReference type="Gene3D" id="1.10.1790.10">
    <property type="entry name" value="PRD domain"/>
    <property type="match status" value="1"/>
</dbReference>
<dbReference type="InterPro" id="IPR050661">
    <property type="entry name" value="BglG_antiterminators"/>
</dbReference>
<dbReference type="PROSITE" id="PS51372">
    <property type="entry name" value="PRD_2"/>
    <property type="match status" value="1"/>
</dbReference>
<dbReference type="GO" id="GO:0006355">
    <property type="term" value="P:regulation of DNA-templated transcription"/>
    <property type="evidence" value="ECO:0007669"/>
    <property type="project" value="InterPro"/>
</dbReference>
<evidence type="ECO:0000313" key="7">
    <source>
        <dbReference type="Proteomes" id="UP000050502"/>
    </source>
</evidence>
<evidence type="ECO:0000313" key="6">
    <source>
        <dbReference type="EMBL" id="KPL87885.1"/>
    </source>
</evidence>
<evidence type="ECO:0000259" key="5">
    <source>
        <dbReference type="PROSITE" id="PS51372"/>
    </source>
</evidence>
<dbReference type="PANTHER" id="PTHR30185">
    <property type="entry name" value="CRYPTIC BETA-GLUCOSIDE BGL OPERON ANTITERMINATOR"/>
    <property type="match status" value="1"/>
</dbReference>
<sequence>MSAAALGASLGLSPAQVRYALRGVQDWLARFGLALRMQAGVGIVIDGTVEQKSAALEALRRTQQSVWVDAERRRFLALYLLAENEPAILYQLQRLTTVSRRTLFLDLDALNEWLASFDLMLKKRRNYGVWIQGDEKSKRQAIAALLWGAFPGAGSSVRISYEHGMILDRTQLPAVKLIDEVAQIIKHLDLKRGLHYVERAETQMGVRFTDEGALALALMFALQVWRVQQGDVVDIADDLVSRVHTLPIWNVATRIAERLIWWSNNSAWPVDEIALLAMALLAAPRDALWVEDLALEPRLVSLVDDFLREAAQQYGAPQFSHDTTLRTNLLVHVIPAYFRQAFRLWFPTPNVELPPRYHREYALAQRLNARLVDEVGVELSTQDLFNIALLLRATYLHQQPYYPYRVLLVCPSGMATSQILMARLKARFPRFRHIEVASLRTLHQHDLSSIYQLHR</sequence>
<evidence type="ECO:0000256" key="4">
    <source>
        <dbReference type="ARBA" id="ARBA00023163"/>
    </source>
</evidence>
<organism evidence="6 7">
    <name type="scientific">Ardenticatena maritima</name>
    <dbReference type="NCBI Taxonomy" id="872965"/>
    <lineage>
        <taxon>Bacteria</taxon>
        <taxon>Bacillati</taxon>
        <taxon>Chloroflexota</taxon>
        <taxon>Ardenticatenia</taxon>
        <taxon>Ardenticatenales</taxon>
        <taxon>Ardenticatenaceae</taxon>
        <taxon>Ardenticatena</taxon>
    </lineage>
</organism>
<dbReference type="SUPFAM" id="SSF63520">
    <property type="entry name" value="PTS-regulatory domain, PRD"/>
    <property type="match status" value="1"/>
</dbReference>
<proteinExistence type="predicted"/>
<dbReference type="EMBL" id="LGKN01000005">
    <property type="protein sequence ID" value="KPL87885.1"/>
    <property type="molecule type" value="Genomic_DNA"/>
</dbReference>
<dbReference type="CDD" id="cd05568">
    <property type="entry name" value="PTS_IIB_bgl_like"/>
    <property type="match status" value="1"/>
</dbReference>
<dbReference type="InterPro" id="IPR011608">
    <property type="entry name" value="PRD"/>
</dbReference>
<keyword evidence="3" id="KW-0010">Activator</keyword>
<evidence type="ECO:0000256" key="2">
    <source>
        <dbReference type="ARBA" id="ARBA00023015"/>
    </source>
</evidence>
<evidence type="ECO:0000256" key="3">
    <source>
        <dbReference type="ARBA" id="ARBA00023159"/>
    </source>
</evidence>
<dbReference type="Pfam" id="PF05043">
    <property type="entry name" value="Mga"/>
    <property type="match status" value="1"/>
</dbReference>
<gene>
    <name evidence="6" type="ORF">SE16_10120</name>
</gene>
<dbReference type="InterPro" id="IPR007737">
    <property type="entry name" value="Mga_HTH"/>
</dbReference>
<keyword evidence="1" id="KW-0677">Repeat</keyword>
<dbReference type="PANTHER" id="PTHR30185:SF18">
    <property type="entry name" value="TRANSCRIPTIONAL REGULATOR MTLR"/>
    <property type="match status" value="1"/>
</dbReference>
<dbReference type="InterPro" id="IPR036634">
    <property type="entry name" value="PRD_sf"/>
</dbReference>
<reference evidence="6 7" key="1">
    <citation type="submission" date="2015-07" db="EMBL/GenBank/DDBJ databases">
        <title>Whole genome sequence of Ardenticatena maritima DSM 23922.</title>
        <authorList>
            <person name="Hemp J."/>
            <person name="Ward L.M."/>
            <person name="Pace L.A."/>
            <person name="Fischer W.W."/>
        </authorList>
    </citation>
    <scope>NUCLEOTIDE SEQUENCE [LARGE SCALE GENOMIC DNA]</scope>
    <source>
        <strain evidence="6 7">110S</strain>
    </source>
</reference>
<name>A0A0P6Y5B3_9CHLR</name>
<accession>A0A0P6Y5B3</accession>